<name>A0A347W8J1_9PROT</name>
<sequence length="212" mass="22651">MRARIRTAGAASLADYELLEVLLFAAVPRRDTKPQAKALLAHFGSLEAVLDAAPDALRAAGLGPRGIAVLACPAQVASRLAHGDPRGQVIFTDMVAVLDYCDRLPDPDRNRNGVRMFHLDSARYMLADELVMDGGAADMCRAVLARALELHAVSLVAVRDLGPQPPPAEGCAGDLRFLRMLHTHARLLGITFQDCLVRGGGKTVSMHPSITA</sequence>
<keyword evidence="1" id="KW-0645">Protease</keyword>
<dbReference type="Pfam" id="PF04002">
    <property type="entry name" value="RadC"/>
    <property type="match status" value="1"/>
</dbReference>
<evidence type="ECO:0000259" key="2">
    <source>
        <dbReference type="Pfam" id="PF04002"/>
    </source>
</evidence>
<organism evidence="3 4">
    <name type="scientific">Komagataeibacter saccharivorans</name>
    <dbReference type="NCBI Taxonomy" id="265959"/>
    <lineage>
        <taxon>Bacteria</taxon>
        <taxon>Pseudomonadati</taxon>
        <taxon>Pseudomonadota</taxon>
        <taxon>Alphaproteobacteria</taxon>
        <taxon>Acetobacterales</taxon>
        <taxon>Acetobacteraceae</taxon>
        <taxon>Komagataeibacter</taxon>
    </lineage>
</organism>
<dbReference type="AlphaFoldDB" id="A0A347W8J1"/>
<dbReference type="InterPro" id="IPR025657">
    <property type="entry name" value="RadC_JAB"/>
</dbReference>
<keyword evidence="4" id="KW-1185">Reference proteome</keyword>
<dbReference type="InterPro" id="IPR010994">
    <property type="entry name" value="RuvA_2-like"/>
</dbReference>
<dbReference type="SUPFAM" id="SSF47781">
    <property type="entry name" value="RuvA domain 2-like"/>
    <property type="match status" value="1"/>
</dbReference>
<evidence type="ECO:0000256" key="1">
    <source>
        <dbReference type="ARBA" id="ARBA00023049"/>
    </source>
</evidence>
<dbReference type="PANTHER" id="PTHR30471:SF3">
    <property type="entry name" value="UPF0758 PROTEIN YEES-RELATED"/>
    <property type="match status" value="1"/>
</dbReference>
<feature type="domain" description="RadC-like JAB" evidence="2">
    <location>
        <begin position="96"/>
        <end position="207"/>
    </location>
</feature>
<reference evidence="3 4" key="1">
    <citation type="submission" date="2017-08" db="EMBL/GenBank/DDBJ databases">
        <title>Complete genome sequence of Gluconacetobacter saccharivorans CV1 isolated from Fermented Vinegar.</title>
        <authorList>
            <person name="Kim S.-Y."/>
        </authorList>
    </citation>
    <scope>NUCLEOTIDE SEQUENCE [LARGE SCALE GENOMIC DNA]</scope>
    <source>
        <strain evidence="3 4">CV1</strain>
    </source>
</reference>
<dbReference type="OrthoDB" id="9804482at2"/>
<dbReference type="GO" id="GO:0008237">
    <property type="term" value="F:metallopeptidase activity"/>
    <property type="evidence" value="ECO:0007669"/>
    <property type="project" value="UniProtKB-KW"/>
</dbReference>
<evidence type="ECO:0000313" key="4">
    <source>
        <dbReference type="Proteomes" id="UP000264120"/>
    </source>
</evidence>
<dbReference type="InterPro" id="IPR001405">
    <property type="entry name" value="UPF0758"/>
</dbReference>
<evidence type="ECO:0000313" key="3">
    <source>
        <dbReference type="EMBL" id="AXY21184.1"/>
    </source>
</evidence>
<accession>A0A347W8J1</accession>
<keyword evidence="1" id="KW-0378">Hydrolase</keyword>
<keyword evidence="1" id="KW-0482">Metalloprotease</keyword>
<dbReference type="Proteomes" id="UP000264120">
    <property type="component" value="Chromosome"/>
</dbReference>
<dbReference type="PANTHER" id="PTHR30471">
    <property type="entry name" value="DNA REPAIR PROTEIN RADC"/>
    <property type="match status" value="1"/>
</dbReference>
<protein>
    <recommendedName>
        <fullName evidence="2">RadC-like JAB domain-containing protein</fullName>
    </recommendedName>
</protein>
<dbReference type="EMBL" id="CP023036">
    <property type="protein sequence ID" value="AXY21184.1"/>
    <property type="molecule type" value="Genomic_DNA"/>
</dbReference>
<gene>
    <name evidence="3" type="ORF">CD178_00365</name>
</gene>
<proteinExistence type="predicted"/>
<dbReference type="KEGG" id="ksc:CD178_00365"/>